<keyword evidence="8 9" id="KW-0788">Thiol protease</keyword>
<dbReference type="Pfam" id="PF16674">
    <property type="entry name" value="UCH_N"/>
    <property type="match status" value="1"/>
</dbReference>
<comment type="function">
    <text evidence="9">Deubiquitinating enzyme that removes conjugated ubiquitin from specific proteins to regulate different cellular processes.</text>
</comment>
<sequence>MADRMIHGFIQIWNKETGMSMSKEALIEIVERKKEVRLVAYYHTGECITFQLSNNIKTVVFRSYGEKQNHLHLTFQNNSFLFIKKLSSRDAVKLKMFLDRVHQNNLQPLTRSDRDGDAFASITTQKEVNKTFHEVHKKSSSRPFEIGEGSGTPDLQRMSLHTSKSSTLTCKDLLQNEWRKRKEILSSDSEMKEKFQKKNESVRKKASNPLRYVRYREREELKIKELKDSMKLEFGPLLETNSIGNPNLDGTTLLQTLTQKIYLALLLKTMYSEDDLEWDTLKMSFESYPEKLWQGLPNLGNTCYMNAVLQSLFSIPSFAYDLLYQDFPWGKIPLDDLNMCLAQLLILKDIYNIKIKEKLLVSIKQTISTAAEIFSSNIQNDAHEFLGHCLDQMKENMKNLNIIWKTKIESEKDNSPQQVFAGNAATKMLTCPVIANFELELLHSIICKACGEVVLKTEVSNYLSTNFPQGKKTLPLSIQSTVDLFFGAEELEYKCGKCNHESSVAVHKFSRLPRVLIVHLKRYHFNEFWSLKKDVQEVIVSKYLKLSSHCNESTKPPVPLSKNAHIMNFQFLKVFQKIYSEILSSLTPSKKLDSESKDSLVSHFRSGKESGPQKCQMLGSSGEQKQKGLRKYSKLNIPAYKFVNSGYDTTIKKEISATGLTRDQEDTNLSVIREDAGKLTHSPGTCPAEVHFQEVSGNQKLKKSGKTNIFVDIKSVTKTTKDFHEDKKNRISEESPEVTEHERMRIYEQALRQALLQSFLKPDVQRYTENLRRPTELSYQEANVNSLGRRGSNKKLGNNDFLDKEKTEPVAKKPKRNSKMGDHYAYRLIGVISHLGNSPNSGHYISDAYDFERQIWFTYNDLQVSSIQEAPMQEARLSTGYIFFYMHNEIFEELLERQEKSKLPSTKAGENSRKK</sequence>
<evidence type="ECO:0000259" key="11">
    <source>
        <dbReference type="PROSITE" id="PS50235"/>
    </source>
</evidence>
<keyword evidence="12" id="KW-1185">Reference proteome</keyword>
<evidence type="ECO:0000256" key="4">
    <source>
        <dbReference type="ARBA" id="ARBA00022490"/>
    </source>
</evidence>
<feature type="region of interest" description="Disordered" evidence="10">
    <location>
        <begin position="782"/>
        <end position="817"/>
    </location>
</feature>
<evidence type="ECO:0000256" key="5">
    <source>
        <dbReference type="ARBA" id="ARBA00022670"/>
    </source>
</evidence>
<dbReference type="Gene3D" id="3.90.70.10">
    <property type="entry name" value="Cysteine proteinases"/>
    <property type="match status" value="2"/>
</dbReference>
<dbReference type="PANTHER" id="PTHR24006:SF711">
    <property type="entry name" value="UBIQUITIN CARBOXYL-TERMINAL HYDROLASE 29"/>
    <property type="match status" value="1"/>
</dbReference>
<keyword evidence="7 9" id="KW-0378">Hydrolase</keyword>
<feature type="region of interest" description="Disordered" evidence="10">
    <location>
        <begin position="603"/>
        <end position="622"/>
    </location>
</feature>
<dbReference type="InterPro" id="IPR038765">
    <property type="entry name" value="Papain-like_cys_pep_sf"/>
</dbReference>
<dbReference type="InterPro" id="IPR001394">
    <property type="entry name" value="Peptidase_C19_UCH"/>
</dbReference>
<dbReference type="InterPro" id="IPR032069">
    <property type="entry name" value="USP37-like_PH"/>
</dbReference>
<dbReference type="Gene3D" id="2.30.29.180">
    <property type="entry name" value="Ubiquitin carboxyl-terminal hydrolase 26/29/37, pleckstrin homology-like domain"/>
    <property type="match status" value="1"/>
</dbReference>
<accession>A0A6P3RSD4</accession>
<dbReference type="FunFam" id="2.30.29.180:FF:000001">
    <property type="entry name" value="Ubiquitin carboxyl-terminal hydrolase 37"/>
    <property type="match status" value="1"/>
</dbReference>
<feature type="compositionally biased region" description="Basic and acidic residues" evidence="10">
    <location>
        <begin position="801"/>
        <end position="811"/>
    </location>
</feature>
<organism evidence="12 13">
    <name type="scientific">Pteropus vampyrus</name>
    <name type="common">Large flying fox</name>
    <dbReference type="NCBI Taxonomy" id="132908"/>
    <lineage>
        <taxon>Eukaryota</taxon>
        <taxon>Metazoa</taxon>
        <taxon>Chordata</taxon>
        <taxon>Craniata</taxon>
        <taxon>Vertebrata</taxon>
        <taxon>Euteleostomi</taxon>
        <taxon>Mammalia</taxon>
        <taxon>Eutheria</taxon>
        <taxon>Laurasiatheria</taxon>
        <taxon>Chiroptera</taxon>
        <taxon>Yinpterochiroptera</taxon>
        <taxon>Pteropodoidea</taxon>
        <taxon>Pteropodidae</taxon>
        <taxon>Pteropodinae</taxon>
        <taxon>Pteropus</taxon>
    </lineage>
</organism>
<dbReference type="KEGG" id="pvp:105308102"/>
<dbReference type="InterPro" id="IPR018200">
    <property type="entry name" value="USP_CS"/>
</dbReference>
<dbReference type="OrthoDB" id="289038at2759"/>
<dbReference type="GO" id="GO:0005634">
    <property type="term" value="C:nucleus"/>
    <property type="evidence" value="ECO:0007669"/>
    <property type="project" value="TreeGrafter"/>
</dbReference>
<name>A0A6P3RSD4_PTEVA</name>
<dbReference type="PROSITE" id="PS00972">
    <property type="entry name" value="USP_1"/>
    <property type="match status" value="1"/>
</dbReference>
<dbReference type="CDD" id="cd02257">
    <property type="entry name" value="Peptidase_C19"/>
    <property type="match status" value="2"/>
</dbReference>
<dbReference type="FunFam" id="3.90.70.10:FF:000234">
    <property type="entry name" value="Ubiquitin specific peptidase 26"/>
    <property type="match status" value="1"/>
</dbReference>
<dbReference type="InterPro" id="IPR038093">
    <property type="entry name" value="USP37-like_PH_sf"/>
</dbReference>
<dbReference type="GO" id="GO:0005829">
    <property type="term" value="C:cytosol"/>
    <property type="evidence" value="ECO:0007669"/>
    <property type="project" value="TreeGrafter"/>
</dbReference>
<evidence type="ECO:0000256" key="1">
    <source>
        <dbReference type="ARBA" id="ARBA00000707"/>
    </source>
</evidence>
<dbReference type="SUPFAM" id="SSF54001">
    <property type="entry name" value="Cysteine proteinases"/>
    <property type="match status" value="1"/>
</dbReference>
<dbReference type="PANTHER" id="PTHR24006">
    <property type="entry name" value="UBIQUITIN CARBOXYL-TERMINAL HYDROLASE"/>
    <property type="match status" value="1"/>
</dbReference>
<dbReference type="GO" id="GO:0000082">
    <property type="term" value="P:G1/S transition of mitotic cell cycle"/>
    <property type="evidence" value="ECO:0007669"/>
    <property type="project" value="TreeGrafter"/>
</dbReference>
<keyword evidence="5 9" id="KW-0645">Protease</keyword>
<comment type="catalytic activity">
    <reaction evidence="1 9">
        <text>Thiol-dependent hydrolysis of ester, thioester, amide, peptide and isopeptide bonds formed by the C-terminal Gly of ubiquitin (a 76-residue protein attached to proteins as an intracellular targeting signal).</text>
        <dbReference type="EC" id="3.4.19.12"/>
    </reaction>
</comment>
<dbReference type="AlphaFoldDB" id="A0A6P3RSD4"/>
<dbReference type="CDD" id="cd13312">
    <property type="entry name" value="PH_USP37_like"/>
    <property type="match status" value="1"/>
</dbReference>
<evidence type="ECO:0000256" key="10">
    <source>
        <dbReference type="SAM" id="MobiDB-lite"/>
    </source>
</evidence>
<evidence type="ECO:0000256" key="7">
    <source>
        <dbReference type="ARBA" id="ARBA00022801"/>
    </source>
</evidence>
<keyword evidence="4" id="KW-0963">Cytoplasm</keyword>
<dbReference type="InterPro" id="IPR028889">
    <property type="entry name" value="USP"/>
</dbReference>
<protein>
    <recommendedName>
        <fullName evidence="9">Ubiquitin carboxyl-terminal hydrolase</fullName>
        <ecNumber evidence="9">3.4.19.12</ecNumber>
    </recommendedName>
</protein>
<evidence type="ECO:0000256" key="3">
    <source>
        <dbReference type="ARBA" id="ARBA00009085"/>
    </source>
</evidence>
<feature type="domain" description="USP" evidence="11">
    <location>
        <begin position="294"/>
        <end position="888"/>
    </location>
</feature>
<evidence type="ECO:0000256" key="6">
    <source>
        <dbReference type="ARBA" id="ARBA00022786"/>
    </source>
</evidence>
<gene>
    <name evidence="13" type="primary">USP26</name>
</gene>
<dbReference type="PROSITE" id="PS00973">
    <property type="entry name" value="USP_2"/>
    <property type="match status" value="1"/>
</dbReference>
<evidence type="ECO:0000256" key="9">
    <source>
        <dbReference type="RuleBase" id="RU366025"/>
    </source>
</evidence>
<dbReference type="PROSITE" id="PS50235">
    <property type="entry name" value="USP_3"/>
    <property type="match status" value="1"/>
</dbReference>
<dbReference type="FunFam" id="3.90.70.10:FF:000124">
    <property type="entry name" value="ubiquitin carboxyl-terminal hydrolase 26"/>
    <property type="match status" value="1"/>
</dbReference>
<keyword evidence="6 9" id="KW-0833">Ubl conjugation pathway</keyword>
<comment type="similarity">
    <text evidence="3 9">Belongs to the peptidase C19 family.</text>
</comment>
<dbReference type="GeneID" id="105308102"/>
<evidence type="ECO:0000256" key="2">
    <source>
        <dbReference type="ARBA" id="ARBA00004496"/>
    </source>
</evidence>
<dbReference type="InterPro" id="IPR050164">
    <property type="entry name" value="Peptidase_C19"/>
</dbReference>
<reference evidence="13" key="1">
    <citation type="submission" date="2025-08" db="UniProtKB">
        <authorList>
            <consortium name="RefSeq"/>
        </authorList>
    </citation>
    <scope>IDENTIFICATION</scope>
    <source>
        <tissue evidence="13">Kidney</tissue>
    </source>
</reference>
<dbReference type="Pfam" id="PF00443">
    <property type="entry name" value="UCH"/>
    <property type="match status" value="1"/>
</dbReference>
<dbReference type="EC" id="3.4.19.12" evidence="9"/>
<evidence type="ECO:0000256" key="8">
    <source>
        <dbReference type="ARBA" id="ARBA00022807"/>
    </source>
</evidence>
<dbReference type="GO" id="GO:0016579">
    <property type="term" value="P:protein deubiquitination"/>
    <property type="evidence" value="ECO:0007669"/>
    <property type="project" value="InterPro"/>
</dbReference>
<evidence type="ECO:0000313" key="13">
    <source>
        <dbReference type="RefSeq" id="XP_011382168.1"/>
    </source>
</evidence>
<proteinExistence type="inferred from homology"/>
<dbReference type="GO" id="GO:0004843">
    <property type="term" value="F:cysteine-type deubiquitinase activity"/>
    <property type="evidence" value="ECO:0007669"/>
    <property type="project" value="UniProtKB-UniRule"/>
</dbReference>
<dbReference type="GO" id="GO:0006508">
    <property type="term" value="P:proteolysis"/>
    <property type="evidence" value="ECO:0007669"/>
    <property type="project" value="UniProtKB-KW"/>
</dbReference>
<comment type="subcellular location">
    <subcellularLocation>
        <location evidence="2">Cytoplasm</location>
    </subcellularLocation>
</comment>
<dbReference type="RefSeq" id="XP_011382168.1">
    <property type="nucleotide sequence ID" value="XM_011383866.1"/>
</dbReference>
<evidence type="ECO:0000313" key="12">
    <source>
        <dbReference type="Proteomes" id="UP000515202"/>
    </source>
</evidence>
<dbReference type="Proteomes" id="UP000515202">
    <property type="component" value="Unplaced"/>
</dbReference>
<dbReference type="CTD" id="83844"/>